<dbReference type="GO" id="GO:0005886">
    <property type="term" value="C:plasma membrane"/>
    <property type="evidence" value="ECO:0007669"/>
    <property type="project" value="UniProtKB-SubCell"/>
</dbReference>
<evidence type="ECO:0000313" key="9">
    <source>
        <dbReference type="Proteomes" id="UP000182983"/>
    </source>
</evidence>
<accession>A0A1H6JQ60</accession>
<dbReference type="RefSeq" id="WP_074770279.1">
    <property type="nucleotide sequence ID" value="NZ_FNWO01000017.1"/>
</dbReference>
<evidence type="ECO:0000256" key="6">
    <source>
        <dbReference type="SAM" id="Phobius"/>
    </source>
</evidence>
<proteinExistence type="predicted"/>
<feature type="transmembrane region" description="Helical" evidence="6">
    <location>
        <begin position="164"/>
        <end position="182"/>
    </location>
</feature>
<feature type="transmembrane region" description="Helical" evidence="6">
    <location>
        <begin position="121"/>
        <end position="144"/>
    </location>
</feature>
<dbReference type="InterPro" id="IPR011577">
    <property type="entry name" value="Cyt_b561_bac/Ni-Hgenase"/>
</dbReference>
<dbReference type="Pfam" id="PF01292">
    <property type="entry name" value="Ni_hydr_CYTB"/>
    <property type="match status" value="1"/>
</dbReference>
<feature type="domain" description="Cytochrome b561 bacterial/Ni-hydrogenase" evidence="7">
    <location>
        <begin position="4"/>
        <end position="191"/>
    </location>
</feature>
<dbReference type="Gene3D" id="1.20.950.20">
    <property type="entry name" value="Transmembrane di-heme cytochromes, Chain C"/>
    <property type="match status" value="1"/>
</dbReference>
<keyword evidence="3 6" id="KW-0812">Transmembrane</keyword>
<keyword evidence="2" id="KW-1003">Cell membrane</keyword>
<dbReference type="GO" id="GO:0009055">
    <property type="term" value="F:electron transfer activity"/>
    <property type="evidence" value="ECO:0007669"/>
    <property type="project" value="InterPro"/>
</dbReference>
<dbReference type="InterPro" id="IPR016174">
    <property type="entry name" value="Di-haem_cyt_TM"/>
</dbReference>
<dbReference type="EMBL" id="FNWO01000017">
    <property type="protein sequence ID" value="SEH61337.1"/>
    <property type="molecule type" value="Genomic_DNA"/>
</dbReference>
<keyword evidence="4 6" id="KW-1133">Transmembrane helix</keyword>
<protein>
    <submittedName>
        <fullName evidence="8">Cytochrome b561</fullName>
    </submittedName>
</protein>
<comment type="subcellular location">
    <subcellularLocation>
        <location evidence="1">Cell membrane</location>
        <topology evidence="1">Multi-pass membrane protein</topology>
    </subcellularLocation>
</comment>
<reference evidence="9" key="1">
    <citation type="submission" date="2016-10" db="EMBL/GenBank/DDBJ databases">
        <authorList>
            <person name="Varghese N."/>
            <person name="Submissions S."/>
        </authorList>
    </citation>
    <scope>NUCLEOTIDE SEQUENCE [LARGE SCALE GENOMIC DNA]</scope>
    <source>
        <strain evidence="9">DSM 13234</strain>
    </source>
</reference>
<evidence type="ECO:0000256" key="1">
    <source>
        <dbReference type="ARBA" id="ARBA00004651"/>
    </source>
</evidence>
<sequence length="194" mass="21245">MKKYDSLSRLLHLFLAAGITTQMFVSLVMITPKPGRIPNNWYSVHETLGIVLFAILVVYWLRAVLKTIRTGDPLMLFPWFSAARLGALGKDIGATLADAVRFRLPPDGDDIRPLPAAIQGLGLLIGLFLGLTGTVLALTITPGVALSPILHDIKELHEAFGPLMWGYLAIHPTLAIIHHLAGHKTLNQMFGREV</sequence>
<feature type="transmembrane region" description="Helical" evidence="6">
    <location>
        <begin position="42"/>
        <end position="61"/>
    </location>
</feature>
<evidence type="ECO:0000313" key="8">
    <source>
        <dbReference type="EMBL" id="SEH61337.1"/>
    </source>
</evidence>
<evidence type="ECO:0000256" key="2">
    <source>
        <dbReference type="ARBA" id="ARBA00022475"/>
    </source>
</evidence>
<dbReference type="GO" id="GO:0022904">
    <property type="term" value="P:respiratory electron transport chain"/>
    <property type="evidence" value="ECO:0007669"/>
    <property type="project" value="InterPro"/>
</dbReference>
<dbReference type="Proteomes" id="UP000182983">
    <property type="component" value="Unassembled WGS sequence"/>
</dbReference>
<dbReference type="OrthoDB" id="7341135at2"/>
<gene>
    <name evidence="8" type="ORF">SAMN04244559_03161</name>
</gene>
<evidence type="ECO:0000256" key="4">
    <source>
        <dbReference type="ARBA" id="ARBA00022989"/>
    </source>
</evidence>
<feature type="transmembrane region" description="Helical" evidence="6">
    <location>
        <begin position="12"/>
        <end position="30"/>
    </location>
</feature>
<evidence type="ECO:0000256" key="5">
    <source>
        <dbReference type="ARBA" id="ARBA00023136"/>
    </source>
</evidence>
<dbReference type="AlphaFoldDB" id="A0A1H6JQ60"/>
<evidence type="ECO:0000256" key="3">
    <source>
        <dbReference type="ARBA" id="ARBA00022692"/>
    </source>
</evidence>
<dbReference type="SUPFAM" id="SSF81342">
    <property type="entry name" value="Transmembrane di-heme cytochromes"/>
    <property type="match status" value="1"/>
</dbReference>
<keyword evidence="5 6" id="KW-0472">Membrane</keyword>
<name>A0A1H6JQ60_MAGFU</name>
<keyword evidence="9" id="KW-1185">Reference proteome</keyword>
<organism evidence="8 9">
    <name type="scientific">Magnetospirillum fulvum</name>
    <name type="common">Rhodospirillum fulvum</name>
    <dbReference type="NCBI Taxonomy" id="1082"/>
    <lineage>
        <taxon>Bacteria</taxon>
        <taxon>Pseudomonadati</taxon>
        <taxon>Pseudomonadota</taxon>
        <taxon>Alphaproteobacteria</taxon>
        <taxon>Rhodospirillales</taxon>
        <taxon>Rhodospirillaceae</taxon>
        <taxon>Magnetospirillum</taxon>
    </lineage>
</organism>
<evidence type="ECO:0000259" key="7">
    <source>
        <dbReference type="Pfam" id="PF01292"/>
    </source>
</evidence>